<dbReference type="RefSeq" id="WP_394833213.1">
    <property type="nucleotide sequence ID" value="NZ_CP089983.1"/>
</dbReference>
<evidence type="ECO:0000313" key="2">
    <source>
        <dbReference type="Proteomes" id="UP001374803"/>
    </source>
</evidence>
<dbReference type="SUPFAM" id="SSF48431">
    <property type="entry name" value="Lipovitellin-phosvitin complex, superhelical domain"/>
    <property type="match status" value="1"/>
</dbReference>
<dbReference type="EMBL" id="CP089983">
    <property type="protein sequence ID" value="WXB03580.1"/>
    <property type="molecule type" value="Genomic_DNA"/>
</dbReference>
<dbReference type="Pfam" id="PF13646">
    <property type="entry name" value="HEAT_2"/>
    <property type="match status" value="1"/>
</dbReference>
<dbReference type="Proteomes" id="UP001374803">
    <property type="component" value="Chromosome"/>
</dbReference>
<accession>A0ABZ2KZR7</accession>
<proteinExistence type="predicted"/>
<dbReference type="InterPro" id="IPR011030">
    <property type="entry name" value="Lipovitellin_superhlx_dom"/>
</dbReference>
<reference evidence="1" key="1">
    <citation type="submission" date="2021-12" db="EMBL/GenBank/DDBJ databases">
        <title>Discovery of the Pendulisporaceae a myxobacterial family with distinct sporulation behavior and unique specialized metabolism.</title>
        <authorList>
            <person name="Garcia R."/>
            <person name="Popoff A."/>
            <person name="Bader C.D."/>
            <person name="Loehr J."/>
            <person name="Walesch S."/>
            <person name="Walt C."/>
            <person name="Boldt J."/>
            <person name="Bunk B."/>
            <person name="Haeckl F.J.F.P.J."/>
            <person name="Gunesch A.P."/>
            <person name="Birkelbach J."/>
            <person name="Nuebel U."/>
            <person name="Pietschmann T."/>
            <person name="Bach T."/>
            <person name="Mueller R."/>
        </authorList>
    </citation>
    <scope>NUCLEOTIDE SEQUENCE</scope>
    <source>
        <strain evidence="1">MSr11367</strain>
    </source>
</reference>
<keyword evidence="2" id="KW-1185">Reference proteome</keyword>
<organism evidence="1 2">
    <name type="scientific">Pendulispora rubella</name>
    <dbReference type="NCBI Taxonomy" id="2741070"/>
    <lineage>
        <taxon>Bacteria</taxon>
        <taxon>Pseudomonadati</taxon>
        <taxon>Myxococcota</taxon>
        <taxon>Myxococcia</taxon>
        <taxon>Myxococcales</taxon>
        <taxon>Sorangiineae</taxon>
        <taxon>Pendulisporaceae</taxon>
        <taxon>Pendulispora</taxon>
    </lineage>
</organism>
<dbReference type="Gene3D" id="1.25.10.10">
    <property type="entry name" value="Leucine-rich Repeat Variant"/>
    <property type="match status" value="1"/>
</dbReference>
<sequence>MSEKVRAGWHFAGMTAVLAIVAGCGGSPAMRAAERGDWAALRARIADAHRTGKLTNAEATDLARKVARREIATAPANRAVARVRDVSGCARELDGVLSSRMDVHDDAGAEAAWMRIDSGELGLGSARSYTGDATDAWRAVGARGLSRKKDAQARLAAMGDGSPRVRRAAMRASADADPDDATDAEVELLATVARVDPEGIVRSDAVHALASIGGEKVVAKLRDLWTNGDDGVREAIAVAWSSPRVYAHGGAEPLRLLVAAEHGPGAIEAASAASRQEKVEPAIRSSSVALLARTIVSGSRRDRLHAMSIAPLAEPDIVEAFRKAAKDGSGGSDREMEIAAQARLLGSAPDRAAAIQVLEVRAGEDTGRLAVNARTALANAGHLRIQAWIERDLAAHDPWIRLQAAASLGALGRAARGAPLLADADPEVRTRAACTLIMASRIKSTNR</sequence>
<dbReference type="SUPFAM" id="SSF48371">
    <property type="entry name" value="ARM repeat"/>
    <property type="match status" value="1"/>
</dbReference>
<protein>
    <submittedName>
        <fullName evidence="1">HEAT repeat domain-containing protein</fullName>
    </submittedName>
</protein>
<name>A0ABZ2KZR7_9BACT</name>
<evidence type="ECO:0000313" key="1">
    <source>
        <dbReference type="EMBL" id="WXB03580.1"/>
    </source>
</evidence>
<gene>
    <name evidence="1" type="ORF">LVJ94_42590</name>
</gene>
<dbReference type="InterPro" id="IPR011989">
    <property type="entry name" value="ARM-like"/>
</dbReference>
<dbReference type="InterPro" id="IPR016024">
    <property type="entry name" value="ARM-type_fold"/>
</dbReference>
<dbReference type="PROSITE" id="PS51257">
    <property type="entry name" value="PROKAR_LIPOPROTEIN"/>
    <property type="match status" value="1"/>
</dbReference>